<protein>
    <submittedName>
        <fullName evidence="1">Uncharacterized protein</fullName>
    </submittedName>
</protein>
<dbReference type="AlphaFoldDB" id="A0AAE0NT81"/>
<reference evidence="1" key="1">
    <citation type="journal article" date="2023" name="Mol. Phylogenet. Evol.">
        <title>Genome-scale phylogeny and comparative genomics of the fungal order Sordariales.</title>
        <authorList>
            <person name="Hensen N."/>
            <person name="Bonometti L."/>
            <person name="Westerberg I."/>
            <person name="Brannstrom I.O."/>
            <person name="Guillou S."/>
            <person name="Cros-Aarteil S."/>
            <person name="Calhoun S."/>
            <person name="Haridas S."/>
            <person name="Kuo A."/>
            <person name="Mondo S."/>
            <person name="Pangilinan J."/>
            <person name="Riley R."/>
            <person name="LaButti K."/>
            <person name="Andreopoulos B."/>
            <person name="Lipzen A."/>
            <person name="Chen C."/>
            <person name="Yan M."/>
            <person name="Daum C."/>
            <person name="Ng V."/>
            <person name="Clum A."/>
            <person name="Steindorff A."/>
            <person name="Ohm R.A."/>
            <person name="Martin F."/>
            <person name="Silar P."/>
            <person name="Natvig D.O."/>
            <person name="Lalanne C."/>
            <person name="Gautier V."/>
            <person name="Ament-Velasquez S.L."/>
            <person name="Kruys A."/>
            <person name="Hutchinson M.I."/>
            <person name="Powell A.J."/>
            <person name="Barry K."/>
            <person name="Miller A.N."/>
            <person name="Grigoriev I.V."/>
            <person name="Debuchy R."/>
            <person name="Gladieux P."/>
            <person name="Hiltunen Thoren M."/>
            <person name="Johannesson H."/>
        </authorList>
    </citation>
    <scope>NUCLEOTIDE SEQUENCE</scope>
    <source>
        <strain evidence="1">CBS 232.78</strain>
    </source>
</reference>
<organism evidence="1 2">
    <name type="scientific">Podospora didyma</name>
    <dbReference type="NCBI Taxonomy" id="330526"/>
    <lineage>
        <taxon>Eukaryota</taxon>
        <taxon>Fungi</taxon>
        <taxon>Dikarya</taxon>
        <taxon>Ascomycota</taxon>
        <taxon>Pezizomycotina</taxon>
        <taxon>Sordariomycetes</taxon>
        <taxon>Sordariomycetidae</taxon>
        <taxon>Sordariales</taxon>
        <taxon>Podosporaceae</taxon>
        <taxon>Podospora</taxon>
    </lineage>
</organism>
<sequence>MRGQRLASKELFCQRTCACKKWGLGCSSTCGCGRADGKCLKFFDKPDTLSLLRGIFEPLDPPRLMSPCFVTYLQQHEFLHSGDYGDTIAEEMLSKVLRTLKYDHDDKRSSTAWLKAWEQVKARPVDDLERMKLRRIILVAALSYNPPQTPYVFQGWFSLCAHSQGWGNYWHCPDCKRCALAKSWHVLLARRRGKCVTCALFREPNVIYSGSREAGGNIHRALSRAT</sequence>
<dbReference type="PROSITE" id="PS51257">
    <property type="entry name" value="PROKAR_LIPOPROTEIN"/>
    <property type="match status" value="1"/>
</dbReference>
<evidence type="ECO:0000313" key="2">
    <source>
        <dbReference type="Proteomes" id="UP001285441"/>
    </source>
</evidence>
<accession>A0AAE0NT81</accession>
<keyword evidence="2" id="KW-1185">Reference proteome</keyword>
<reference evidence="1" key="2">
    <citation type="submission" date="2023-06" db="EMBL/GenBank/DDBJ databases">
        <authorList>
            <consortium name="Lawrence Berkeley National Laboratory"/>
            <person name="Haridas S."/>
            <person name="Hensen N."/>
            <person name="Bonometti L."/>
            <person name="Westerberg I."/>
            <person name="Brannstrom I.O."/>
            <person name="Guillou S."/>
            <person name="Cros-Aarteil S."/>
            <person name="Calhoun S."/>
            <person name="Kuo A."/>
            <person name="Mondo S."/>
            <person name="Pangilinan J."/>
            <person name="Riley R."/>
            <person name="LaButti K."/>
            <person name="Andreopoulos B."/>
            <person name="Lipzen A."/>
            <person name="Chen C."/>
            <person name="Yanf M."/>
            <person name="Daum C."/>
            <person name="Ng V."/>
            <person name="Clum A."/>
            <person name="Steindorff A."/>
            <person name="Ohm R."/>
            <person name="Martin F."/>
            <person name="Silar P."/>
            <person name="Natvig D."/>
            <person name="Lalanne C."/>
            <person name="Gautier V."/>
            <person name="Ament-velasquez S.L."/>
            <person name="Kruys A."/>
            <person name="Hutchinson M.I."/>
            <person name="Powell A.J."/>
            <person name="Barry K."/>
            <person name="Miller A.N."/>
            <person name="Grigoriev I.V."/>
            <person name="Debuchy R."/>
            <person name="Gladieux P."/>
            <person name="Thoren M.H."/>
            <person name="Johannesson H."/>
        </authorList>
    </citation>
    <scope>NUCLEOTIDE SEQUENCE</scope>
    <source>
        <strain evidence="1">CBS 232.78</strain>
    </source>
</reference>
<dbReference type="Proteomes" id="UP001285441">
    <property type="component" value="Unassembled WGS sequence"/>
</dbReference>
<name>A0AAE0NT81_9PEZI</name>
<proteinExistence type="predicted"/>
<evidence type="ECO:0000313" key="1">
    <source>
        <dbReference type="EMBL" id="KAK3387296.1"/>
    </source>
</evidence>
<comment type="caution">
    <text evidence="1">The sequence shown here is derived from an EMBL/GenBank/DDBJ whole genome shotgun (WGS) entry which is preliminary data.</text>
</comment>
<dbReference type="EMBL" id="JAULSW010000003">
    <property type="protein sequence ID" value="KAK3387296.1"/>
    <property type="molecule type" value="Genomic_DNA"/>
</dbReference>
<gene>
    <name evidence="1" type="ORF">B0H63DRAFT_469731</name>
</gene>